<evidence type="ECO:0000256" key="1">
    <source>
        <dbReference type="ARBA" id="ARBA00005054"/>
    </source>
</evidence>
<comment type="catalytic activity">
    <reaction evidence="5 6">
        <text>N(1)-(5-phospho-beta-D-ribosyl)glycinamide + (6R)-10-formyltetrahydrofolate = N(2)-formyl-N(1)-(5-phospho-beta-D-ribosyl)glycinamide + (6S)-5,6,7,8-tetrahydrofolate + H(+)</text>
        <dbReference type="Rhea" id="RHEA:15053"/>
        <dbReference type="ChEBI" id="CHEBI:15378"/>
        <dbReference type="ChEBI" id="CHEBI:57453"/>
        <dbReference type="ChEBI" id="CHEBI:143788"/>
        <dbReference type="ChEBI" id="CHEBI:147286"/>
        <dbReference type="ChEBI" id="CHEBI:195366"/>
        <dbReference type="EC" id="2.1.2.2"/>
    </reaction>
</comment>
<dbReference type="KEGG" id="cts:Ctha_1549"/>
<dbReference type="InterPro" id="IPR004607">
    <property type="entry name" value="GART"/>
</dbReference>
<dbReference type="SUPFAM" id="SSF53328">
    <property type="entry name" value="Formyltransferase"/>
    <property type="match status" value="1"/>
</dbReference>
<dbReference type="EMBL" id="CP001100">
    <property type="protein sequence ID" value="ACF14008.1"/>
    <property type="molecule type" value="Genomic_DNA"/>
</dbReference>
<dbReference type="GO" id="GO:0006189">
    <property type="term" value="P:'de novo' IMP biosynthetic process"/>
    <property type="evidence" value="ECO:0007669"/>
    <property type="project" value="UniProtKB-UniRule"/>
</dbReference>
<evidence type="ECO:0000256" key="2">
    <source>
        <dbReference type="ARBA" id="ARBA00022679"/>
    </source>
</evidence>
<dbReference type="HOGENOM" id="CLU_038395_1_3_10"/>
<comment type="similarity">
    <text evidence="4 6">Belongs to the GART family.</text>
</comment>
<dbReference type="OrthoDB" id="9806170at2"/>
<dbReference type="InterPro" id="IPR002376">
    <property type="entry name" value="Formyl_transf_N"/>
</dbReference>
<dbReference type="EC" id="2.1.2.2" evidence="6"/>
<evidence type="ECO:0000256" key="5">
    <source>
        <dbReference type="ARBA" id="ARBA00047664"/>
    </source>
</evidence>
<accession>B3QS63</accession>
<evidence type="ECO:0000256" key="6">
    <source>
        <dbReference type="HAMAP-Rule" id="MF_01930"/>
    </source>
</evidence>
<feature type="domain" description="Formyl transferase N-terminal" evidence="7">
    <location>
        <begin position="6"/>
        <end position="191"/>
    </location>
</feature>
<dbReference type="HAMAP" id="MF_01930">
    <property type="entry name" value="PurN"/>
    <property type="match status" value="1"/>
</dbReference>
<keyword evidence="2 6" id="KW-0808">Transferase</keyword>
<sequence>MNPEKKRIAVFCSGEGTNFKALVKSVSEKELNAEIVLCLSNRSNCGAMKFARENGIEAQHLSENQFESHEAFSDAMLDELKSRGVEIVCLAGYLKKVPKKVVEAYPKRMLNIHPALLPKFGGEGMYGINVHRAVIAAGEVESGATVHFVDEEYDSGANLIQEIVPVQKDDTPESLAKAVLCIEHQIYPTALQLLLKMIEEEESVSSESK</sequence>
<dbReference type="GO" id="GO:0005737">
    <property type="term" value="C:cytoplasm"/>
    <property type="evidence" value="ECO:0007669"/>
    <property type="project" value="TreeGrafter"/>
</dbReference>
<comment type="caution">
    <text evidence="6">Lacks conserved residue(s) required for the propagation of feature annotation.</text>
</comment>
<dbReference type="AlphaFoldDB" id="B3QS63"/>
<proteinExistence type="inferred from homology"/>
<dbReference type="PROSITE" id="PS00373">
    <property type="entry name" value="GART"/>
    <property type="match status" value="1"/>
</dbReference>
<comment type="function">
    <text evidence="6">Catalyzes the transfer of a formyl group from 10-formyltetrahydrofolate to 5-phospho-ribosyl-glycinamide (GAR), producing 5-phospho-ribosyl-N-formylglycinamide (FGAR) and tetrahydrofolate.</text>
</comment>
<name>B3QS63_CHLT3</name>
<dbReference type="Gene3D" id="3.40.50.170">
    <property type="entry name" value="Formyl transferase, N-terminal domain"/>
    <property type="match status" value="1"/>
</dbReference>
<dbReference type="InterPro" id="IPR001555">
    <property type="entry name" value="GART_AS"/>
</dbReference>
<protein>
    <recommendedName>
        <fullName evidence="6">Phosphoribosylglycinamide formyltransferase</fullName>
        <ecNumber evidence="6">2.1.2.2</ecNumber>
    </recommendedName>
    <alternativeName>
        <fullName evidence="6">5'-phosphoribosylglycinamide transformylase</fullName>
    </alternativeName>
    <alternativeName>
        <fullName evidence="6">GAR transformylase</fullName>
        <shortName evidence="6">GART</shortName>
    </alternativeName>
</protein>
<dbReference type="PANTHER" id="PTHR43369:SF2">
    <property type="entry name" value="PHOSPHORIBOSYLGLYCINAMIDE FORMYLTRANSFERASE"/>
    <property type="match status" value="1"/>
</dbReference>
<feature type="active site" description="Proton donor" evidence="6">
    <location>
        <position position="113"/>
    </location>
</feature>
<comment type="pathway">
    <text evidence="1 6">Purine metabolism; IMP biosynthesis via de novo pathway; N(2)-formyl-N(1)-(5-phospho-D-ribosyl)glycinamide from N(1)-(5-phospho-D-ribosyl)glycinamide (10-formyl THF route): step 1/1.</text>
</comment>
<feature type="binding site" evidence="6">
    <location>
        <begin position="16"/>
        <end position="18"/>
    </location>
    <ligand>
        <name>N(1)-(5-phospho-beta-D-ribosyl)glycinamide</name>
        <dbReference type="ChEBI" id="CHEBI:143788"/>
    </ligand>
</feature>
<feature type="site" description="Raises pKa of active site His" evidence="6">
    <location>
        <position position="154"/>
    </location>
</feature>
<evidence type="ECO:0000313" key="8">
    <source>
        <dbReference type="EMBL" id="ACF14008.1"/>
    </source>
</evidence>
<dbReference type="InterPro" id="IPR036477">
    <property type="entry name" value="Formyl_transf_N_sf"/>
</dbReference>
<dbReference type="Proteomes" id="UP000001208">
    <property type="component" value="Chromosome"/>
</dbReference>
<dbReference type="CDD" id="cd08645">
    <property type="entry name" value="FMT_core_GART"/>
    <property type="match status" value="1"/>
</dbReference>
<dbReference type="STRING" id="517418.Ctha_1549"/>
<keyword evidence="3 6" id="KW-0658">Purine biosynthesis</keyword>
<evidence type="ECO:0000256" key="3">
    <source>
        <dbReference type="ARBA" id="ARBA00022755"/>
    </source>
</evidence>
<evidence type="ECO:0000256" key="4">
    <source>
        <dbReference type="ARBA" id="ARBA00038440"/>
    </source>
</evidence>
<dbReference type="GO" id="GO:0004644">
    <property type="term" value="F:phosphoribosylglycinamide formyltransferase activity"/>
    <property type="evidence" value="ECO:0007669"/>
    <property type="project" value="UniProtKB-UniRule"/>
</dbReference>
<organism evidence="8 9">
    <name type="scientific">Chloroherpeton thalassium (strain ATCC 35110 / GB-78)</name>
    <dbReference type="NCBI Taxonomy" id="517418"/>
    <lineage>
        <taxon>Bacteria</taxon>
        <taxon>Pseudomonadati</taxon>
        <taxon>Chlorobiota</taxon>
        <taxon>Chlorobiia</taxon>
        <taxon>Chlorobiales</taxon>
        <taxon>Chloroherpetonaceae</taxon>
        <taxon>Chloroherpeton</taxon>
    </lineage>
</organism>
<evidence type="ECO:0000313" key="9">
    <source>
        <dbReference type="Proteomes" id="UP000001208"/>
    </source>
</evidence>
<dbReference type="Pfam" id="PF00551">
    <property type="entry name" value="Formyl_trans_N"/>
    <property type="match status" value="1"/>
</dbReference>
<reference evidence="8 9" key="1">
    <citation type="submission" date="2008-06" db="EMBL/GenBank/DDBJ databases">
        <title>Complete sequence of Chloroherpeton thalassium ATCC 35110.</title>
        <authorList>
            <consortium name="US DOE Joint Genome Institute"/>
            <person name="Lucas S."/>
            <person name="Copeland A."/>
            <person name="Lapidus A."/>
            <person name="Glavina del Rio T."/>
            <person name="Dalin E."/>
            <person name="Tice H."/>
            <person name="Bruce D."/>
            <person name="Goodwin L."/>
            <person name="Pitluck S."/>
            <person name="Schmutz J."/>
            <person name="Larimer F."/>
            <person name="Land M."/>
            <person name="Hauser L."/>
            <person name="Kyrpides N."/>
            <person name="Mikhailova N."/>
            <person name="Liu Z."/>
            <person name="Li T."/>
            <person name="Zhao F."/>
            <person name="Overmann J."/>
            <person name="Bryant D.A."/>
            <person name="Richardson P."/>
        </authorList>
    </citation>
    <scope>NUCLEOTIDE SEQUENCE [LARGE SCALE GENOMIC DNA]</scope>
    <source>
        <strain evidence="9">ATCC 35110 / GB-78</strain>
    </source>
</reference>
<dbReference type="NCBIfam" id="TIGR00639">
    <property type="entry name" value="PurN"/>
    <property type="match status" value="1"/>
</dbReference>
<keyword evidence="9" id="KW-1185">Reference proteome</keyword>
<gene>
    <name evidence="6" type="primary">purN</name>
    <name evidence="8" type="ordered locus">Ctha_1549</name>
</gene>
<dbReference type="UniPathway" id="UPA00074">
    <property type="reaction ID" value="UER00126"/>
</dbReference>
<dbReference type="RefSeq" id="WP_012500092.1">
    <property type="nucleotide sequence ID" value="NC_011026.1"/>
</dbReference>
<evidence type="ECO:0000259" key="7">
    <source>
        <dbReference type="Pfam" id="PF00551"/>
    </source>
</evidence>
<feature type="binding site" evidence="6">
    <location>
        <position position="111"/>
    </location>
    <ligand>
        <name>(6R)-10-formyltetrahydrofolate</name>
        <dbReference type="ChEBI" id="CHEBI:195366"/>
    </ligand>
</feature>
<dbReference type="PANTHER" id="PTHR43369">
    <property type="entry name" value="PHOSPHORIBOSYLGLYCINAMIDE FORMYLTRANSFERASE"/>
    <property type="match status" value="1"/>
</dbReference>
<dbReference type="eggNOG" id="COG0299">
    <property type="taxonomic scope" value="Bacteria"/>
</dbReference>